<evidence type="ECO:0000313" key="2">
    <source>
        <dbReference type="Proteomes" id="UP000304880"/>
    </source>
</evidence>
<proteinExistence type="predicted"/>
<gene>
    <name evidence="1" type="ORF">FHD67_01670</name>
</gene>
<comment type="caution">
    <text evidence="1">The sequence shown here is derived from an EMBL/GenBank/DDBJ whole genome shotgun (WGS) entry which is preliminary data.</text>
</comment>
<accession>A0A5C4RAX7</accession>
<organism evidence="1 2">
    <name type="scientific">Paracoccus haeundaensis</name>
    <dbReference type="NCBI Taxonomy" id="225362"/>
    <lineage>
        <taxon>Bacteria</taxon>
        <taxon>Pseudomonadati</taxon>
        <taxon>Pseudomonadota</taxon>
        <taxon>Alphaproteobacteria</taxon>
        <taxon>Rhodobacterales</taxon>
        <taxon>Paracoccaceae</taxon>
        <taxon>Paracoccus</taxon>
    </lineage>
</organism>
<dbReference type="Proteomes" id="UP000304880">
    <property type="component" value="Unassembled WGS sequence"/>
</dbReference>
<dbReference type="RefSeq" id="WP_139597617.1">
    <property type="nucleotide sequence ID" value="NZ_VDDC01000002.1"/>
</dbReference>
<protein>
    <recommendedName>
        <fullName evidence="3">DUF433 domain-containing protein</fullName>
    </recommendedName>
</protein>
<evidence type="ECO:0008006" key="3">
    <source>
        <dbReference type="Google" id="ProtNLM"/>
    </source>
</evidence>
<name>A0A5C4RAX7_9RHOB</name>
<dbReference type="AlphaFoldDB" id="A0A5C4RAX7"/>
<dbReference type="EMBL" id="VDDC01000002">
    <property type="protein sequence ID" value="TNH41120.1"/>
    <property type="molecule type" value="Genomic_DNA"/>
</dbReference>
<sequence>MGNLIGVGLYTPAEAGRLLDVPVGKISRWLRGHKAGGKSYEPLWQPEIDLGDGKFQLGFRDLMEVRVAAAFINYGVSALKVRAAIREAAEIIQQGHPLSTNRFRTDGREIFLHVIEEGEDGEDRERLLNLFKRQYEFNGVIDPILKTVDFGDDGNPAAWWPRGRRVHVMVTPSRAFGAPIDSVSSVPTSILANVAKAQGIAATAKAYNVTELSIRHALDFEASLEQRQAA</sequence>
<reference evidence="1 2" key="1">
    <citation type="submission" date="2019-06" db="EMBL/GenBank/DDBJ databases">
        <authorList>
            <person name="Li J."/>
        </authorList>
    </citation>
    <scope>NUCLEOTIDE SEQUENCE [LARGE SCALE GENOMIC DNA]</scope>
    <source>
        <strain evidence="1 2">CGMCC 1.8012</strain>
    </source>
</reference>
<evidence type="ECO:0000313" key="1">
    <source>
        <dbReference type="EMBL" id="TNH41120.1"/>
    </source>
</evidence>
<keyword evidence="2" id="KW-1185">Reference proteome</keyword>